<dbReference type="Proteomes" id="UP000184108">
    <property type="component" value="Unassembled WGS sequence"/>
</dbReference>
<reference evidence="9" key="1">
    <citation type="submission" date="2016-11" db="EMBL/GenBank/DDBJ databases">
        <authorList>
            <person name="Varghese N."/>
            <person name="Submissions S."/>
        </authorList>
    </citation>
    <scope>NUCLEOTIDE SEQUENCE [LARGE SCALE GENOMIC DNA]</scope>
    <source>
        <strain evidence="9">YR203</strain>
    </source>
</reference>
<evidence type="ECO:0000256" key="7">
    <source>
        <dbReference type="SAM" id="Phobius"/>
    </source>
</evidence>
<dbReference type="RefSeq" id="WP_073174689.1">
    <property type="nucleotide sequence ID" value="NZ_FQVE01000004.1"/>
</dbReference>
<evidence type="ECO:0000256" key="2">
    <source>
        <dbReference type="ARBA" id="ARBA00011006"/>
    </source>
</evidence>
<sequence length="85" mass="8650">MGILAWILFGLIVGAIAKFLMPGNQGGGWIITIILGIVGALVGGFIAGVLGIGDDGNPWDLGTIGISVLGAILVLIIYGAFTKKR</sequence>
<dbReference type="Pfam" id="PF04226">
    <property type="entry name" value="Transgly_assoc"/>
    <property type="match status" value="1"/>
</dbReference>
<keyword evidence="6 7" id="KW-0472">Membrane</keyword>
<evidence type="ECO:0000256" key="5">
    <source>
        <dbReference type="ARBA" id="ARBA00022989"/>
    </source>
</evidence>
<dbReference type="InterPro" id="IPR007341">
    <property type="entry name" value="Transgly_assoc"/>
</dbReference>
<feature type="transmembrane region" description="Helical" evidence="7">
    <location>
        <begin position="59"/>
        <end position="81"/>
    </location>
</feature>
<dbReference type="EMBL" id="FQVE01000004">
    <property type="protein sequence ID" value="SHG09187.1"/>
    <property type="molecule type" value="Genomic_DNA"/>
</dbReference>
<dbReference type="GO" id="GO:0005886">
    <property type="term" value="C:plasma membrane"/>
    <property type="evidence" value="ECO:0007669"/>
    <property type="project" value="UniProtKB-SubCell"/>
</dbReference>
<proteinExistence type="inferred from homology"/>
<name>A0A1M5GZT3_9FLAO</name>
<evidence type="ECO:0000256" key="6">
    <source>
        <dbReference type="ARBA" id="ARBA00023136"/>
    </source>
</evidence>
<keyword evidence="5 7" id="KW-1133">Transmembrane helix</keyword>
<keyword evidence="3" id="KW-1003">Cell membrane</keyword>
<evidence type="ECO:0000256" key="4">
    <source>
        <dbReference type="ARBA" id="ARBA00022692"/>
    </source>
</evidence>
<protein>
    <submittedName>
        <fullName evidence="8">Uncharacterized membrane protein YeaQ/YmgE, transglycosylase-associated protein family</fullName>
    </submittedName>
</protein>
<dbReference type="PANTHER" id="PTHR33884">
    <property type="entry name" value="UPF0410 PROTEIN YMGE"/>
    <property type="match status" value="1"/>
</dbReference>
<keyword evidence="4 7" id="KW-0812">Transmembrane</keyword>
<evidence type="ECO:0000313" key="9">
    <source>
        <dbReference type="Proteomes" id="UP000184108"/>
    </source>
</evidence>
<dbReference type="AlphaFoldDB" id="A0A1M5GZT3"/>
<evidence type="ECO:0000313" key="8">
    <source>
        <dbReference type="EMBL" id="SHG09187.1"/>
    </source>
</evidence>
<comment type="subcellular location">
    <subcellularLocation>
        <location evidence="1">Cell membrane</location>
        <topology evidence="1">Multi-pass membrane protein</topology>
    </subcellularLocation>
</comment>
<comment type="similarity">
    <text evidence="2">Belongs to the UPF0410 family.</text>
</comment>
<gene>
    <name evidence="8" type="ORF">SAMN02787073_3525</name>
</gene>
<evidence type="ECO:0000256" key="3">
    <source>
        <dbReference type="ARBA" id="ARBA00022475"/>
    </source>
</evidence>
<feature type="transmembrane region" description="Helical" evidence="7">
    <location>
        <begin position="27"/>
        <end position="52"/>
    </location>
</feature>
<accession>A0A1M5GZT3</accession>
<evidence type="ECO:0000256" key="1">
    <source>
        <dbReference type="ARBA" id="ARBA00004651"/>
    </source>
</evidence>
<dbReference type="PANTHER" id="PTHR33884:SF3">
    <property type="entry name" value="UPF0410 PROTEIN YMGE"/>
    <property type="match status" value="1"/>
</dbReference>
<organism evidence="8 9">
    <name type="scientific">Chryseobacterium vrystaatense</name>
    <dbReference type="NCBI Taxonomy" id="307480"/>
    <lineage>
        <taxon>Bacteria</taxon>
        <taxon>Pseudomonadati</taxon>
        <taxon>Bacteroidota</taxon>
        <taxon>Flavobacteriia</taxon>
        <taxon>Flavobacteriales</taxon>
        <taxon>Weeksellaceae</taxon>
        <taxon>Chryseobacterium group</taxon>
        <taxon>Chryseobacterium</taxon>
    </lineage>
</organism>